<dbReference type="Proteomes" id="UP000193335">
    <property type="component" value="Unassembled WGS sequence"/>
</dbReference>
<keyword evidence="1" id="KW-0812">Transmembrane</keyword>
<dbReference type="RefSeq" id="WP_144030884.1">
    <property type="nucleotide sequence ID" value="NZ_NAFL01000287.1"/>
</dbReference>
<feature type="transmembrane region" description="Helical" evidence="1">
    <location>
        <begin position="364"/>
        <end position="384"/>
    </location>
</feature>
<feature type="domain" description="SGNH" evidence="3">
    <location>
        <begin position="421"/>
        <end position="638"/>
    </location>
</feature>
<keyword evidence="1" id="KW-1133">Transmembrane helix</keyword>
<name>A0A1Y2J9R5_BRAJP</name>
<evidence type="ECO:0008006" key="6">
    <source>
        <dbReference type="Google" id="ProtNLM"/>
    </source>
</evidence>
<reference evidence="4 5" key="1">
    <citation type="submission" date="2017-03" db="EMBL/GenBank/DDBJ databases">
        <title>Whole genome sequences of fourteen strains of Bradyrhizobium canariense and one strain of Bradyrhizobium japonicum isolated from Lupinus (Papilionoideae: Genisteae) species in Algeria.</title>
        <authorList>
            <person name="Crovadore J."/>
            <person name="Chekireb D."/>
            <person name="Brachmann A."/>
            <person name="Chablais R."/>
            <person name="Cochard B."/>
            <person name="Lefort F."/>
        </authorList>
    </citation>
    <scope>NUCLEOTIDE SEQUENCE [LARGE SCALE GENOMIC DNA]</scope>
    <source>
        <strain evidence="4 5">UBMA197</strain>
    </source>
</reference>
<feature type="transmembrane region" description="Helical" evidence="1">
    <location>
        <begin position="262"/>
        <end position="278"/>
    </location>
</feature>
<keyword evidence="1" id="KW-0472">Membrane</keyword>
<dbReference type="PANTHER" id="PTHR23028:SF53">
    <property type="entry name" value="ACYL_TRANSF_3 DOMAIN-CONTAINING PROTEIN"/>
    <property type="match status" value="1"/>
</dbReference>
<feature type="transmembrane region" description="Helical" evidence="1">
    <location>
        <begin position="204"/>
        <end position="225"/>
    </location>
</feature>
<dbReference type="PANTHER" id="PTHR23028">
    <property type="entry name" value="ACETYLTRANSFERASE"/>
    <property type="match status" value="1"/>
</dbReference>
<feature type="transmembrane region" description="Helical" evidence="1">
    <location>
        <begin position="90"/>
        <end position="110"/>
    </location>
</feature>
<dbReference type="InterPro" id="IPR050879">
    <property type="entry name" value="Acyltransferase_3"/>
</dbReference>
<protein>
    <recommendedName>
        <fullName evidence="6">Acyltransferase</fullName>
    </recommendedName>
</protein>
<feature type="transmembrane region" description="Helical" evidence="1">
    <location>
        <begin position="290"/>
        <end position="312"/>
    </location>
</feature>
<feature type="transmembrane region" description="Helical" evidence="1">
    <location>
        <begin position="49"/>
        <end position="69"/>
    </location>
</feature>
<dbReference type="InterPro" id="IPR043968">
    <property type="entry name" value="SGNH"/>
</dbReference>
<organism evidence="4 5">
    <name type="scientific">Bradyrhizobium japonicum</name>
    <dbReference type="NCBI Taxonomy" id="375"/>
    <lineage>
        <taxon>Bacteria</taxon>
        <taxon>Pseudomonadati</taxon>
        <taxon>Pseudomonadota</taxon>
        <taxon>Alphaproteobacteria</taxon>
        <taxon>Hyphomicrobiales</taxon>
        <taxon>Nitrobacteraceae</taxon>
        <taxon>Bradyrhizobium</taxon>
    </lineage>
</organism>
<feature type="domain" description="Acyltransferase 3" evidence="2">
    <location>
        <begin position="28"/>
        <end position="339"/>
    </location>
</feature>
<dbReference type="AlphaFoldDB" id="A0A1Y2J9R5"/>
<evidence type="ECO:0000259" key="2">
    <source>
        <dbReference type="Pfam" id="PF01757"/>
    </source>
</evidence>
<accession>A0A1Y2J9R5</accession>
<dbReference type="Pfam" id="PF19040">
    <property type="entry name" value="SGNH"/>
    <property type="match status" value="1"/>
</dbReference>
<dbReference type="Pfam" id="PF01757">
    <property type="entry name" value="Acyl_transf_3"/>
    <property type="match status" value="1"/>
</dbReference>
<evidence type="ECO:0000313" key="4">
    <source>
        <dbReference type="EMBL" id="OSJ21391.1"/>
    </source>
</evidence>
<dbReference type="EMBL" id="NAFL01000287">
    <property type="protein sequence ID" value="OSJ21391.1"/>
    <property type="molecule type" value="Genomic_DNA"/>
</dbReference>
<dbReference type="InterPro" id="IPR002656">
    <property type="entry name" value="Acyl_transf_3_dom"/>
</dbReference>
<dbReference type="GO" id="GO:0016747">
    <property type="term" value="F:acyltransferase activity, transferring groups other than amino-acyl groups"/>
    <property type="evidence" value="ECO:0007669"/>
    <property type="project" value="InterPro"/>
</dbReference>
<evidence type="ECO:0000259" key="3">
    <source>
        <dbReference type="Pfam" id="PF19040"/>
    </source>
</evidence>
<sequence length="662" mass="72525">METLQLLVASLEMIGSEGTSFRGEIVQLRAIAVLTVLLFHLKVPGFQGGFVGVDVFFVISGYLITRNILMDDAGGRFSFSAFYLRRTRRIYPALIFTVLMTYLSGALWTAPLLFLDIAKECTHALLSIANIQYWREASHYFAAKSDELALLHCWSLSLEEQFYLIWPALLIAATRVGCIRSAIVLLSLASFLATIWVGPIDRSAVFFLMPFRMFEFGCGALVLFAGQTPRRQSVRELLSAAGFAVILSSALLLQPDTSRQELLVMIPCLGAAAVIWAGDTTFVSRALRSQALTAIGTISYSLYLCHWPIIFYSRFIFGEAADTARGNIVMLVTMLFVATSMYYFVERRFIVAGGAASGAPLKTLMKFSAAILAFAFLTHATFILKGFAWRVPESVLADGRLDSSPTTDQVVWPPGLPIVDLAGDSHAEMYVAAMLPLVESLGGNLQYVGTAGCPIVKGAAIRSRRRVDCLRGRDEQIAQLETQTRPLIFIQRWETYDDAGIDYNQPGMWPNDAGSFAKLEAALSETLRVLTPVRRVMLVGAQVPAGCEINRPRLLQGPLPHVPPPPCAPMSKVNAVAAGAAINAMLARVQSKYPGRVDLLKPVDYLCDQTCPTYHAGHWLYWDATHFTLAGSTFMTDRAASTFRTFILGGSNAMSSGAPTEN</sequence>
<evidence type="ECO:0000256" key="1">
    <source>
        <dbReference type="SAM" id="Phobius"/>
    </source>
</evidence>
<proteinExistence type="predicted"/>
<evidence type="ECO:0000313" key="5">
    <source>
        <dbReference type="Proteomes" id="UP000193335"/>
    </source>
</evidence>
<feature type="transmembrane region" description="Helical" evidence="1">
    <location>
        <begin position="164"/>
        <end position="197"/>
    </location>
</feature>
<gene>
    <name evidence="4" type="ORF">BSZ19_49135</name>
</gene>
<dbReference type="GO" id="GO:0009103">
    <property type="term" value="P:lipopolysaccharide biosynthetic process"/>
    <property type="evidence" value="ECO:0007669"/>
    <property type="project" value="TreeGrafter"/>
</dbReference>
<feature type="transmembrane region" description="Helical" evidence="1">
    <location>
        <begin position="237"/>
        <end position="255"/>
    </location>
</feature>
<feature type="transmembrane region" description="Helical" evidence="1">
    <location>
        <begin position="324"/>
        <end position="344"/>
    </location>
</feature>
<comment type="caution">
    <text evidence="4">The sequence shown here is derived from an EMBL/GenBank/DDBJ whole genome shotgun (WGS) entry which is preliminary data.</text>
</comment>
<dbReference type="GO" id="GO:0016020">
    <property type="term" value="C:membrane"/>
    <property type="evidence" value="ECO:0007669"/>
    <property type="project" value="TreeGrafter"/>
</dbReference>